<organism evidence="1 2">
    <name type="scientific">Caenorhabditis tropicalis</name>
    <dbReference type="NCBI Taxonomy" id="1561998"/>
    <lineage>
        <taxon>Eukaryota</taxon>
        <taxon>Metazoa</taxon>
        <taxon>Ecdysozoa</taxon>
        <taxon>Nematoda</taxon>
        <taxon>Chromadorea</taxon>
        <taxon>Rhabditida</taxon>
        <taxon>Rhabditina</taxon>
        <taxon>Rhabditomorpha</taxon>
        <taxon>Rhabditoidea</taxon>
        <taxon>Rhabditidae</taxon>
        <taxon>Peloderinae</taxon>
        <taxon>Caenorhabditis</taxon>
    </lineage>
</organism>
<dbReference type="AlphaFoldDB" id="A0A1I7TLC9"/>
<dbReference type="WBParaSite" id="Csp11.Scaffold628.g7063.t1">
    <property type="protein sequence ID" value="Csp11.Scaffold628.g7063.t1"/>
    <property type="gene ID" value="Csp11.Scaffold628.g7063"/>
</dbReference>
<reference evidence="2" key="1">
    <citation type="submission" date="2016-11" db="UniProtKB">
        <authorList>
            <consortium name="WormBaseParasite"/>
        </authorList>
    </citation>
    <scope>IDENTIFICATION</scope>
</reference>
<name>A0A1I7TLC9_9PELO</name>
<evidence type="ECO:0000313" key="1">
    <source>
        <dbReference type="Proteomes" id="UP000095282"/>
    </source>
</evidence>
<accession>A0A1I7TLC9</accession>
<keyword evidence="1" id="KW-1185">Reference proteome</keyword>
<protein>
    <submittedName>
        <fullName evidence="2">DUF1738 domain-containing protein</fullName>
    </submittedName>
</protein>
<proteinExistence type="predicted"/>
<evidence type="ECO:0000313" key="2">
    <source>
        <dbReference type="WBParaSite" id="Csp11.Scaffold628.g7063.t1"/>
    </source>
</evidence>
<dbReference type="Proteomes" id="UP000095282">
    <property type="component" value="Unplaced"/>
</dbReference>
<sequence>MKPTGIPGQGDHVANPAPVELALSDVWNYFNVVQQQDDLKWRTVNEIVRMFIKEKLFTGKQLKEALNWTHIVNFANNKAILFRNKSGSEQRSKSGTPDVVVPTGIPLKHGLTSGSPILPKTSSLTGIPSSANSFVKQQDLPSNSGLPTHATNASKNCPICNLSCSENVKKVSGQAFSTPKTPSTPATFGVSERKITKMSSGDLPIPPIKESIGSTSNILQSQQQVLSSSNWKDLSKFLTTAMEQVFIQKLPSLDNHTLCDIFSKFILFIREKKNQVLDEDPFRPETLVLQNPEIWKTVFGLARRLVAEKEATTLTEAFIPKEGTEEINPEAKRTRKRTCVDSVSEDLKKKDKKDI</sequence>